<dbReference type="PANTHER" id="PTHR43038">
    <property type="entry name" value="ATP-BINDING CASSETTE, SUB-FAMILY H, MEMBER 1"/>
    <property type="match status" value="1"/>
</dbReference>
<organism evidence="5 6">
    <name type="scientific">Dissulfurispira thermophila</name>
    <dbReference type="NCBI Taxonomy" id="2715679"/>
    <lineage>
        <taxon>Bacteria</taxon>
        <taxon>Pseudomonadati</taxon>
        <taxon>Nitrospirota</taxon>
        <taxon>Thermodesulfovibrionia</taxon>
        <taxon>Thermodesulfovibrionales</taxon>
        <taxon>Dissulfurispiraceae</taxon>
        <taxon>Dissulfurispira</taxon>
    </lineage>
</organism>
<dbReference type="PROSITE" id="PS50893">
    <property type="entry name" value="ABC_TRANSPORTER_2"/>
    <property type="match status" value="2"/>
</dbReference>
<proteinExistence type="predicted"/>
<dbReference type="EMBL" id="AP022873">
    <property type="protein sequence ID" value="BCB95566.1"/>
    <property type="molecule type" value="Genomic_DNA"/>
</dbReference>
<dbReference type="Pfam" id="PF00005">
    <property type="entry name" value="ABC_tran"/>
    <property type="match status" value="2"/>
</dbReference>
<keyword evidence="1" id="KW-0813">Transport</keyword>
<evidence type="ECO:0000259" key="4">
    <source>
        <dbReference type="PROSITE" id="PS50893"/>
    </source>
</evidence>
<dbReference type="SMART" id="SM00382">
    <property type="entry name" value="AAA"/>
    <property type="match status" value="2"/>
</dbReference>
<dbReference type="AlphaFoldDB" id="A0A7G1H0J4"/>
<dbReference type="CDD" id="cd03230">
    <property type="entry name" value="ABC_DR_subfamily_A"/>
    <property type="match status" value="1"/>
</dbReference>
<dbReference type="Pfam" id="PF13732">
    <property type="entry name" value="DrrA1-3_C"/>
    <property type="match status" value="1"/>
</dbReference>
<dbReference type="GO" id="GO:0016887">
    <property type="term" value="F:ATP hydrolysis activity"/>
    <property type="evidence" value="ECO:0007669"/>
    <property type="project" value="InterPro"/>
</dbReference>
<sequence length="651" mass="72986">MDKTEMIYDAEPVIKVENLCKYYGRRKKVKAVCDVSFAVNRGEIFGVIGPDGAGKTSIIQILSGVLSASEGKASVAGIDVIKDPEAVKGIIGYMPQGLGLNLYDSLSVAENIAFFRDLRQVPLEVYERNRRELLNITRLEPFLGRQARHLSGGMRQKLALICTLIHLPDILLLDEPTTGVDPISRQDFWMIIHRLVRERQVTVLFTTSYMDEAERCHRVALLHEGKIIQQGEPESLRAKAGGGHFRLIARPQHNALRLLRSWDGVKSSEVFGEEIRLSLKAQEKELLSYLSEKGIEVKEITPYEAGLEEVFVQLISGQELKIMADSSDPSIQLSTPDPKIFDDKIVIQCNSVIRRFNDFVAVDKVDLSVTKGEVFGLLGPNGAGKTTLIKMMCGLLEPNEGIIKVAGFDVLKQRRDVWTHVGYMSQRFSLYRDLTVEENLRLYAGLYGVKNKDFKKGIEFLGLSGMEDRLTRNLPLGMKQRLALACALLHEPPVLFLDEPTSGVDPLARRSFWEIIYSLSRESGVTVIVSTHYMDEAEHCDRLGLMHQGRLIAIGTPSELKEASEKRSGRLLSIKTSDFRNAFDLIISIFPNATLYGSRIHLRTFNPESDKERVIKYLTDAGITDVKTGIQPLSMQETFVDHIMAAEEVHA</sequence>
<dbReference type="PANTHER" id="PTHR43038:SF3">
    <property type="entry name" value="ABC TRANSPORTER G FAMILY MEMBER 20 ISOFORM X1"/>
    <property type="match status" value="1"/>
</dbReference>
<evidence type="ECO:0000256" key="1">
    <source>
        <dbReference type="ARBA" id="ARBA00022448"/>
    </source>
</evidence>
<dbReference type="Gene3D" id="3.40.50.300">
    <property type="entry name" value="P-loop containing nucleotide triphosphate hydrolases"/>
    <property type="match status" value="2"/>
</dbReference>
<accession>A0A7G1H0J4</accession>
<gene>
    <name evidence="5" type="ORF">JZK55_04880</name>
</gene>
<evidence type="ECO:0000313" key="5">
    <source>
        <dbReference type="EMBL" id="BCB95566.1"/>
    </source>
</evidence>
<reference evidence="5 6" key="1">
    <citation type="submission" date="2020-03" db="EMBL/GenBank/DDBJ databases">
        <title>Complete genome sequences of two sulfur-disproportionating bacterial strains T55J and Mzg5.</title>
        <authorList>
            <person name="Umezawa K."/>
            <person name="Kojima H."/>
            <person name="Kato Y."/>
            <person name="Fukui M."/>
        </authorList>
    </citation>
    <scope>NUCLEOTIDE SEQUENCE [LARGE SCALE GENOMIC DNA]</scope>
    <source>
        <strain evidence="5 6">T55J</strain>
    </source>
</reference>
<feature type="domain" description="ABC transporter" evidence="4">
    <location>
        <begin position="14"/>
        <end position="249"/>
    </location>
</feature>
<dbReference type="InterPro" id="IPR003593">
    <property type="entry name" value="AAA+_ATPase"/>
</dbReference>
<dbReference type="SUPFAM" id="SSF52540">
    <property type="entry name" value="P-loop containing nucleoside triphosphate hydrolases"/>
    <property type="match status" value="2"/>
</dbReference>
<keyword evidence="3 5" id="KW-0067">ATP-binding</keyword>
<evidence type="ECO:0000256" key="3">
    <source>
        <dbReference type="ARBA" id="ARBA00022840"/>
    </source>
</evidence>
<dbReference type="InterPro" id="IPR025302">
    <property type="entry name" value="DrrA1/2-like_C"/>
</dbReference>
<keyword evidence="2" id="KW-0547">Nucleotide-binding</keyword>
<keyword evidence="6" id="KW-1185">Reference proteome</keyword>
<evidence type="ECO:0000256" key="2">
    <source>
        <dbReference type="ARBA" id="ARBA00022741"/>
    </source>
</evidence>
<feature type="domain" description="ABC transporter" evidence="4">
    <location>
        <begin position="347"/>
        <end position="573"/>
    </location>
</feature>
<dbReference type="InterPro" id="IPR017871">
    <property type="entry name" value="ABC_transporter-like_CS"/>
</dbReference>
<dbReference type="RefSeq" id="WP_203473052.1">
    <property type="nucleotide sequence ID" value="NZ_AP022873.1"/>
</dbReference>
<name>A0A7G1H0J4_9BACT</name>
<protein>
    <submittedName>
        <fullName evidence="5">ABC transporter ATP-binding protein</fullName>
    </submittedName>
</protein>
<dbReference type="KEGG" id="dtp:JZK55_04880"/>
<dbReference type="Proteomes" id="UP000516360">
    <property type="component" value="Chromosome"/>
</dbReference>
<dbReference type="InterPro" id="IPR003439">
    <property type="entry name" value="ABC_transporter-like_ATP-bd"/>
</dbReference>
<dbReference type="InterPro" id="IPR027417">
    <property type="entry name" value="P-loop_NTPase"/>
</dbReference>
<dbReference type="PROSITE" id="PS00211">
    <property type="entry name" value="ABC_TRANSPORTER_1"/>
    <property type="match status" value="1"/>
</dbReference>
<dbReference type="GO" id="GO:0005524">
    <property type="term" value="F:ATP binding"/>
    <property type="evidence" value="ECO:0007669"/>
    <property type="project" value="UniProtKB-KW"/>
</dbReference>
<evidence type="ECO:0000313" key="6">
    <source>
        <dbReference type="Proteomes" id="UP000516360"/>
    </source>
</evidence>